<keyword evidence="2" id="KW-1133">Transmembrane helix</keyword>
<dbReference type="EMBL" id="AYKW01000068">
    <property type="protein sequence ID" value="PIL23085.1"/>
    <property type="molecule type" value="Genomic_DNA"/>
</dbReference>
<organism evidence="3 4">
    <name type="scientific">Ganoderma sinense ZZ0214-1</name>
    <dbReference type="NCBI Taxonomy" id="1077348"/>
    <lineage>
        <taxon>Eukaryota</taxon>
        <taxon>Fungi</taxon>
        <taxon>Dikarya</taxon>
        <taxon>Basidiomycota</taxon>
        <taxon>Agaricomycotina</taxon>
        <taxon>Agaricomycetes</taxon>
        <taxon>Polyporales</taxon>
        <taxon>Polyporaceae</taxon>
        <taxon>Ganoderma</taxon>
    </lineage>
</organism>
<keyword evidence="2" id="KW-0812">Transmembrane</keyword>
<sequence>MRNISLIHTTALEFRQVNDINDLALNDTLYYAADLSYVALDIGLSSFLFGVLTLLVILAVIFLIRKGLSHTPVRILLPSTLLLYGSTALYMAALASHGASVDNLTARARAGLFSHAYTDADVVPFQTGVLKQSWMMTIALIINILIGDSIVWWRVCVVWRHWVVYYTGPLLIVVTCALGLKDLLDVHHCVHSCRQPQMLLPAGVFAITCASLSFGINILATGLIGYKAWTHWRFLRQHLGYSFSSSWVFKALALLVESGTIYCFFLIIVVVYEASPSLFAGPDVHQSAFLRIVADYTYACYIHVMAIYPVVIIVIVALNSSPIDHGLTNAVHLGNGDDPSSLDSTLDFTRTTVSIGTVVGTATMPTPRAPGGEEGPSAKQDSLGV</sequence>
<feature type="region of interest" description="Disordered" evidence="1">
    <location>
        <begin position="361"/>
        <end position="385"/>
    </location>
</feature>
<comment type="caution">
    <text evidence="3">The sequence shown here is derived from an EMBL/GenBank/DDBJ whole genome shotgun (WGS) entry which is preliminary data.</text>
</comment>
<feature type="transmembrane region" description="Helical" evidence="2">
    <location>
        <begin position="200"/>
        <end position="226"/>
    </location>
</feature>
<evidence type="ECO:0000256" key="1">
    <source>
        <dbReference type="SAM" id="MobiDB-lite"/>
    </source>
</evidence>
<accession>A0A2G8RNI7</accession>
<feature type="transmembrane region" description="Helical" evidence="2">
    <location>
        <begin position="75"/>
        <end position="95"/>
    </location>
</feature>
<evidence type="ECO:0000256" key="2">
    <source>
        <dbReference type="SAM" id="Phobius"/>
    </source>
</evidence>
<keyword evidence="2" id="KW-0472">Membrane</keyword>
<dbReference type="OrthoDB" id="3214103at2759"/>
<feature type="transmembrane region" description="Helical" evidence="2">
    <location>
        <begin position="296"/>
        <end position="318"/>
    </location>
</feature>
<evidence type="ECO:0000313" key="4">
    <source>
        <dbReference type="Proteomes" id="UP000230002"/>
    </source>
</evidence>
<keyword evidence="4" id="KW-1185">Reference proteome</keyword>
<name>A0A2G8RNI7_9APHY</name>
<gene>
    <name evidence="3" type="ORF">GSI_14393</name>
</gene>
<feature type="transmembrane region" description="Helical" evidence="2">
    <location>
        <begin position="162"/>
        <end position="180"/>
    </location>
</feature>
<feature type="transmembrane region" description="Helical" evidence="2">
    <location>
        <begin position="247"/>
        <end position="272"/>
    </location>
</feature>
<proteinExistence type="predicted"/>
<dbReference type="Proteomes" id="UP000230002">
    <property type="component" value="Unassembled WGS sequence"/>
</dbReference>
<dbReference type="AlphaFoldDB" id="A0A2G8RNI7"/>
<feature type="transmembrane region" description="Helical" evidence="2">
    <location>
        <begin position="134"/>
        <end position="155"/>
    </location>
</feature>
<evidence type="ECO:0000313" key="3">
    <source>
        <dbReference type="EMBL" id="PIL23085.1"/>
    </source>
</evidence>
<reference evidence="3 4" key="1">
    <citation type="journal article" date="2015" name="Sci. Rep.">
        <title>Chromosome-level genome map provides insights into diverse defense mechanisms in the medicinal fungus Ganoderma sinense.</title>
        <authorList>
            <person name="Zhu Y."/>
            <person name="Xu J."/>
            <person name="Sun C."/>
            <person name="Zhou S."/>
            <person name="Xu H."/>
            <person name="Nelson D.R."/>
            <person name="Qian J."/>
            <person name="Song J."/>
            <person name="Luo H."/>
            <person name="Xiang L."/>
            <person name="Li Y."/>
            <person name="Xu Z."/>
            <person name="Ji A."/>
            <person name="Wang L."/>
            <person name="Lu S."/>
            <person name="Hayward A."/>
            <person name="Sun W."/>
            <person name="Li X."/>
            <person name="Schwartz D.C."/>
            <person name="Wang Y."/>
            <person name="Chen S."/>
        </authorList>
    </citation>
    <scope>NUCLEOTIDE SEQUENCE [LARGE SCALE GENOMIC DNA]</scope>
    <source>
        <strain evidence="3 4">ZZ0214-1</strain>
    </source>
</reference>
<feature type="transmembrane region" description="Helical" evidence="2">
    <location>
        <begin position="42"/>
        <end position="63"/>
    </location>
</feature>
<protein>
    <submittedName>
        <fullName evidence="3">Uncharacterized protein</fullName>
    </submittedName>
</protein>